<reference evidence="1 2" key="1">
    <citation type="submission" date="2016-05" db="EMBL/GenBank/DDBJ databases">
        <title>Complete genome sequence of a phthalic acid esters degrading Mycobacterium sp. YC-RL4.</title>
        <authorList>
            <person name="Ren L."/>
            <person name="Fan S."/>
            <person name="Ruth N."/>
            <person name="Jia Y."/>
            <person name="Wang J."/>
            <person name="Qiao C."/>
        </authorList>
    </citation>
    <scope>NUCLEOTIDE SEQUENCE [LARGE SCALE GENOMIC DNA]</scope>
    <source>
        <strain evidence="1 2">YC-RL4</strain>
    </source>
</reference>
<proteinExistence type="predicted"/>
<keyword evidence="2" id="KW-1185">Reference proteome</keyword>
<dbReference type="STRING" id="1682113.A7U43_07880"/>
<accession>A0A172UJY0</accession>
<dbReference type="PANTHER" id="PTHR43857:SF1">
    <property type="entry name" value="YJGH FAMILY PROTEIN"/>
    <property type="match status" value="1"/>
</dbReference>
<organism evidence="1 2">
    <name type="scientific">Mycobacterium adipatum</name>
    <dbReference type="NCBI Taxonomy" id="1682113"/>
    <lineage>
        <taxon>Bacteria</taxon>
        <taxon>Bacillati</taxon>
        <taxon>Actinomycetota</taxon>
        <taxon>Actinomycetes</taxon>
        <taxon>Mycobacteriales</taxon>
        <taxon>Mycobacteriaceae</taxon>
        <taxon>Mycobacterium</taxon>
    </lineage>
</organism>
<protein>
    <recommendedName>
        <fullName evidence="3">Enamine deaminase RidA</fullName>
    </recommendedName>
</protein>
<dbReference type="KEGG" id="madi:A7U43_07880"/>
<dbReference type="OrthoDB" id="3212792at2"/>
<gene>
    <name evidence="1" type="ORF">A7U43_07880</name>
</gene>
<dbReference type="Proteomes" id="UP000077143">
    <property type="component" value="Chromosome"/>
</dbReference>
<sequence length="134" mass="14355">MAISLINPDNHIHVPAYHQVAVAVGSRQVHIAGQVSWDQDGNLVAPGDLAGQVAQVFRNAHNCLQAAGATLADLVRVTWYLVDWEPAKAEAFLAGLEQAGREFDMSTPRGTVIGVSALWTPELLVEAEFTAVVD</sequence>
<dbReference type="AlphaFoldDB" id="A0A172UJY0"/>
<dbReference type="InterPro" id="IPR006175">
    <property type="entry name" value="YjgF/YER057c/UK114"/>
</dbReference>
<dbReference type="Pfam" id="PF01042">
    <property type="entry name" value="Ribonuc_L-PSP"/>
    <property type="match status" value="1"/>
</dbReference>
<evidence type="ECO:0000313" key="1">
    <source>
        <dbReference type="EMBL" id="ANE79251.1"/>
    </source>
</evidence>
<dbReference type="SUPFAM" id="SSF55298">
    <property type="entry name" value="YjgF-like"/>
    <property type="match status" value="1"/>
</dbReference>
<evidence type="ECO:0008006" key="3">
    <source>
        <dbReference type="Google" id="ProtNLM"/>
    </source>
</evidence>
<dbReference type="Gene3D" id="3.30.1330.40">
    <property type="entry name" value="RutC-like"/>
    <property type="match status" value="1"/>
</dbReference>
<dbReference type="EMBL" id="CP015596">
    <property type="protein sequence ID" value="ANE79251.1"/>
    <property type="molecule type" value="Genomic_DNA"/>
</dbReference>
<dbReference type="InterPro" id="IPR035959">
    <property type="entry name" value="RutC-like_sf"/>
</dbReference>
<dbReference type="PANTHER" id="PTHR43857">
    <property type="entry name" value="BLR7761 PROTEIN"/>
    <property type="match status" value="1"/>
</dbReference>
<name>A0A172UJY0_9MYCO</name>
<evidence type="ECO:0000313" key="2">
    <source>
        <dbReference type="Proteomes" id="UP000077143"/>
    </source>
</evidence>